<feature type="transmembrane region" description="Helical" evidence="1">
    <location>
        <begin position="114"/>
        <end position="133"/>
    </location>
</feature>
<sequence length="307" mass="34604">MIDYTPSSYRPDEPSVDISTEHYWLQAAFLVAVMYGIESILYMLTSFLLLKRRNAINNRKNLFLLFYVSAIFILSTLYVSGTLEFTQKAFVDGRNIPGGPGVFEATMRRLPTGMLVNITMVLKCWLCYAVNLWRCFVVYRDCGFLTLWIAGIAPAMLYLATIALGNFYIIRLPRIDTVRGWEAKDSSIATSFWIVFLVLSIFVTFSLVLRLFVYRRRAARLLGTSYGSRYTTMAAIIVDSAAIQSLFALVVIAISTSHSMRLSGPYIFLQVISPIQVSRTATPTTLVDETSGRAYRHSSSSFVLQKA</sequence>
<proteinExistence type="predicted"/>
<feature type="transmembrane region" description="Helical" evidence="1">
    <location>
        <begin position="62"/>
        <end position="81"/>
    </location>
</feature>
<feature type="transmembrane region" description="Helical" evidence="1">
    <location>
        <begin position="145"/>
        <end position="170"/>
    </location>
</feature>
<dbReference type="EMBL" id="JAACJO010000026">
    <property type="protein sequence ID" value="KAF5347232.1"/>
    <property type="molecule type" value="Genomic_DNA"/>
</dbReference>
<evidence type="ECO:0000313" key="3">
    <source>
        <dbReference type="Proteomes" id="UP000559027"/>
    </source>
</evidence>
<reference evidence="2 3" key="1">
    <citation type="journal article" date="2020" name="ISME J.">
        <title>Uncovering the hidden diversity of litter-decomposition mechanisms in mushroom-forming fungi.</title>
        <authorList>
            <person name="Floudas D."/>
            <person name="Bentzer J."/>
            <person name="Ahren D."/>
            <person name="Johansson T."/>
            <person name="Persson P."/>
            <person name="Tunlid A."/>
        </authorList>
    </citation>
    <scope>NUCLEOTIDE SEQUENCE [LARGE SCALE GENOMIC DNA]</scope>
    <source>
        <strain evidence="2 3">CBS 146.42</strain>
    </source>
</reference>
<evidence type="ECO:0000313" key="2">
    <source>
        <dbReference type="EMBL" id="KAF5347232.1"/>
    </source>
</evidence>
<gene>
    <name evidence="2" type="ORF">D9756_009928</name>
</gene>
<organism evidence="2 3">
    <name type="scientific">Leucocoprinus leucothites</name>
    <dbReference type="NCBI Taxonomy" id="201217"/>
    <lineage>
        <taxon>Eukaryota</taxon>
        <taxon>Fungi</taxon>
        <taxon>Dikarya</taxon>
        <taxon>Basidiomycota</taxon>
        <taxon>Agaricomycotina</taxon>
        <taxon>Agaricomycetes</taxon>
        <taxon>Agaricomycetidae</taxon>
        <taxon>Agaricales</taxon>
        <taxon>Agaricineae</taxon>
        <taxon>Agaricaceae</taxon>
        <taxon>Leucocoprinus</taxon>
    </lineage>
</organism>
<protein>
    <submittedName>
        <fullName evidence="2">Uncharacterized protein</fullName>
    </submittedName>
</protein>
<name>A0A8H5FSL2_9AGAR</name>
<feature type="transmembrane region" description="Helical" evidence="1">
    <location>
        <begin position="190"/>
        <end position="213"/>
    </location>
</feature>
<feature type="transmembrane region" description="Helical" evidence="1">
    <location>
        <begin position="234"/>
        <end position="254"/>
    </location>
</feature>
<dbReference type="AlphaFoldDB" id="A0A8H5FSL2"/>
<keyword evidence="1" id="KW-0812">Transmembrane</keyword>
<dbReference type="OrthoDB" id="3267806at2759"/>
<keyword evidence="1" id="KW-1133">Transmembrane helix</keyword>
<evidence type="ECO:0000256" key="1">
    <source>
        <dbReference type="SAM" id="Phobius"/>
    </source>
</evidence>
<feature type="transmembrane region" description="Helical" evidence="1">
    <location>
        <begin position="23"/>
        <end position="50"/>
    </location>
</feature>
<keyword evidence="3" id="KW-1185">Reference proteome</keyword>
<dbReference type="Proteomes" id="UP000559027">
    <property type="component" value="Unassembled WGS sequence"/>
</dbReference>
<accession>A0A8H5FSL2</accession>
<keyword evidence="1" id="KW-0472">Membrane</keyword>
<comment type="caution">
    <text evidence="2">The sequence shown here is derived from an EMBL/GenBank/DDBJ whole genome shotgun (WGS) entry which is preliminary data.</text>
</comment>